<dbReference type="InterPro" id="IPR000182">
    <property type="entry name" value="GNAT_dom"/>
</dbReference>
<dbReference type="Pfam" id="PF00583">
    <property type="entry name" value="Acetyltransf_1"/>
    <property type="match status" value="1"/>
</dbReference>
<sequence length="157" mass="18176">MRILILTPQLLARHRDRLIRFSLRFGDKRITHKALRWLKQVPVNQPFPEGTWMAIALDRDRLCGFILFGRFGLEEAFIVVHPSKRRQRVAEQLLELALNRLDRIYTRVACDNIPSLKLCFAMGLVAFRLVTGPTGKPTLILASGNWSQEEYDRHGEP</sequence>
<gene>
    <name evidence="2" type="ORF">JOE21_002664</name>
</gene>
<evidence type="ECO:0000259" key="1">
    <source>
        <dbReference type="PROSITE" id="PS51186"/>
    </source>
</evidence>
<dbReference type="SUPFAM" id="SSF55729">
    <property type="entry name" value="Acyl-CoA N-acyltransferases (Nat)"/>
    <property type="match status" value="1"/>
</dbReference>
<reference evidence="2 3" key="1">
    <citation type="submission" date="2023-07" db="EMBL/GenBank/DDBJ databases">
        <title>Genomic Encyclopedia of Type Strains, Phase IV (KMG-IV): sequencing the most valuable type-strain genomes for metagenomic binning, comparative biology and taxonomic classification.</title>
        <authorList>
            <person name="Goeker M."/>
        </authorList>
    </citation>
    <scope>NUCLEOTIDE SEQUENCE [LARGE SCALE GENOMIC DNA]</scope>
    <source>
        <strain evidence="2 3">DSM 45903</strain>
    </source>
</reference>
<name>A0ABU1IQ45_9BACL</name>
<accession>A0ABU1IQ45</accession>
<evidence type="ECO:0000313" key="3">
    <source>
        <dbReference type="Proteomes" id="UP001185012"/>
    </source>
</evidence>
<dbReference type="Gene3D" id="3.40.630.30">
    <property type="match status" value="1"/>
</dbReference>
<keyword evidence="3" id="KW-1185">Reference proteome</keyword>
<dbReference type="PROSITE" id="PS51186">
    <property type="entry name" value="GNAT"/>
    <property type="match status" value="1"/>
</dbReference>
<organism evidence="2 3">
    <name type="scientific">Desmospora profundinema</name>
    <dbReference type="NCBI Taxonomy" id="1571184"/>
    <lineage>
        <taxon>Bacteria</taxon>
        <taxon>Bacillati</taxon>
        <taxon>Bacillota</taxon>
        <taxon>Bacilli</taxon>
        <taxon>Bacillales</taxon>
        <taxon>Thermoactinomycetaceae</taxon>
        <taxon>Desmospora</taxon>
    </lineage>
</organism>
<comment type="caution">
    <text evidence="2">The sequence shown here is derived from an EMBL/GenBank/DDBJ whole genome shotgun (WGS) entry which is preliminary data.</text>
</comment>
<dbReference type="InterPro" id="IPR016181">
    <property type="entry name" value="Acyl_CoA_acyltransferase"/>
</dbReference>
<dbReference type="CDD" id="cd04301">
    <property type="entry name" value="NAT_SF"/>
    <property type="match status" value="1"/>
</dbReference>
<dbReference type="EMBL" id="JAVDQG010000005">
    <property type="protein sequence ID" value="MDR6226657.1"/>
    <property type="molecule type" value="Genomic_DNA"/>
</dbReference>
<feature type="domain" description="N-acetyltransferase" evidence="1">
    <location>
        <begin position="1"/>
        <end position="152"/>
    </location>
</feature>
<evidence type="ECO:0000313" key="2">
    <source>
        <dbReference type="EMBL" id="MDR6226657.1"/>
    </source>
</evidence>
<proteinExistence type="predicted"/>
<dbReference type="Proteomes" id="UP001185012">
    <property type="component" value="Unassembled WGS sequence"/>
</dbReference>
<dbReference type="RefSeq" id="WP_309866835.1">
    <property type="nucleotide sequence ID" value="NZ_JAVDQG010000005.1"/>
</dbReference>
<protein>
    <submittedName>
        <fullName evidence="2">RimJ/RimL family protein N-acetyltransferase</fullName>
    </submittedName>
</protein>